<accession>A0ABR5YEQ0</accession>
<dbReference type="InterPro" id="IPR010732">
    <property type="entry name" value="T6SS_TssG-like"/>
</dbReference>
<evidence type="ECO:0000313" key="2">
    <source>
        <dbReference type="EMBL" id="KZE17838.1"/>
    </source>
</evidence>
<dbReference type="PANTHER" id="PTHR35564">
    <property type="match status" value="1"/>
</dbReference>
<organism evidence="2 3">
    <name type="scientific">Sphingomonas hankookensis</name>
    <dbReference type="NCBI Taxonomy" id="563996"/>
    <lineage>
        <taxon>Bacteria</taxon>
        <taxon>Pseudomonadati</taxon>
        <taxon>Pseudomonadota</taxon>
        <taxon>Alphaproteobacteria</taxon>
        <taxon>Sphingomonadales</taxon>
        <taxon>Sphingomonadaceae</taxon>
        <taxon>Sphingomonas</taxon>
    </lineage>
</organism>
<comment type="caution">
    <text evidence="2">The sequence shown here is derived from an EMBL/GenBank/DDBJ whole genome shotgun (WGS) entry which is preliminary data.</text>
</comment>
<evidence type="ECO:0008006" key="4">
    <source>
        <dbReference type="Google" id="ProtNLM"/>
    </source>
</evidence>
<keyword evidence="3" id="KW-1185">Reference proteome</keyword>
<dbReference type="Proteomes" id="UP000076609">
    <property type="component" value="Unassembled WGS sequence"/>
</dbReference>
<name>A0ABR5YEQ0_9SPHN</name>
<evidence type="ECO:0000256" key="1">
    <source>
        <dbReference type="SAM" id="MobiDB-lite"/>
    </source>
</evidence>
<dbReference type="NCBIfam" id="TIGR03347">
    <property type="entry name" value="VI_chp_1"/>
    <property type="match status" value="1"/>
</dbReference>
<reference evidence="3" key="1">
    <citation type="submission" date="2016-01" db="EMBL/GenBank/DDBJ databases">
        <title>Draft genome of Chromobacterium sp. F49.</title>
        <authorList>
            <person name="Hong K.W."/>
        </authorList>
    </citation>
    <scope>NUCLEOTIDE SEQUENCE [LARGE SCALE GENOMIC DNA]</scope>
    <source>
        <strain evidence="3">CN3</strain>
    </source>
</reference>
<sequence>MPSLAFPDSTLAEVEIRDGRARVGGYWLGLTGPMGPLPQHITEFATFERRYARSRPFGRWLDLLAGRMLQFFFRAWSDSQPAAQADRPEDDRFAQGLARLTGAGDGVRPDAAFPAAGRVHYAALFAGRRSAGAIEDALTHLLGQAVRIEEYQPRWRDIDADDRTRLGRQFARLGDEVMLGGRAKVVSDAFRVVIRARSPADYAALLPSGSRFAILSEALDAFAPSHLEKDVALEIDAAHATPARLDGATRLGWSGWLGGGGAGVRRDAHLRRGGGVATGATRKEAER</sequence>
<dbReference type="Pfam" id="PF06996">
    <property type="entry name" value="T6SS_TssG"/>
    <property type="match status" value="1"/>
</dbReference>
<dbReference type="PANTHER" id="PTHR35564:SF4">
    <property type="entry name" value="CYTOPLASMIC PROTEIN"/>
    <property type="match status" value="1"/>
</dbReference>
<proteinExistence type="predicted"/>
<gene>
    <name evidence="2" type="ORF">AVT10_10310</name>
</gene>
<dbReference type="EMBL" id="LQQO01000005">
    <property type="protein sequence ID" value="KZE17838.1"/>
    <property type="molecule type" value="Genomic_DNA"/>
</dbReference>
<evidence type="ECO:0000313" key="3">
    <source>
        <dbReference type="Proteomes" id="UP000076609"/>
    </source>
</evidence>
<protein>
    <recommendedName>
        <fullName evidence="4">Type VI secretion system protein ImpH</fullName>
    </recommendedName>
</protein>
<feature type="region of interest" description="Disordered" evidence="1">
    <location>
        <begin position="268"/>
        <end position="287"/>
    </location>
</feature>